<dbReference type="RefSeq" id="WP_190916241.1">
    <property type="nucleotide sequence ID" value="NZ_JACXIZ010000013.1"/>
</dbReference>
<keyword evidence="1" id="KW-0732">Signal</keyword>
<dbReference type="AlphaFoldDB" id="A0A927BQT1"/>
<dbReference type="Gene3D" id="3.40.190.10">
    <property type="entry name" value="Periplasmic binding protein-like II"/>
    <property type="match status" value="1"/>
</dbReference>
<dbReference type="PANTHER" id="PTHR43649">
    <property type="entry name" value="ARABINOSE-BINDING PROTEIN-RELATED"/>
    <property type="match status" value="1"/>
</dbReference>
<dbReference type="Pfam" id="PF01547">
    <property type="entry name" value="SBP_bac_1"/>
    <property type="match status" value="1"/>
</dbReference>
<gene>
    <name evidence="2" type="ORF">IDH44_07525</name>
</gene>
<proteinExistence type="predicted"/>
<dbReference type="InterPro" id="IPR006059">
    <property type="entry name" value="SBP"/>
</dbReference>
<dbReference type="InterPro" id="IPR050490">
    <property type="entry name" value="Bact_solute-bd_prot1"/>
</dbReference>
<accession>A0A927BQT1</accession>
<sequence>MKKKALYTMSLLLAVTLLAAACGGNGEGHPASEGNGGEGGSASADAVQLRFWGGVPPESGPQAVVDTWNAAHPDIQVEYIRFVNDESGNTKLDTALLSSNDVPDLYVTYSDANLNRRIDAGMSAPLDELAAGADFDIDAVVGKDNLNVKDDSIYYLPATKTYQTMLINMSALEAAGADVPRAWTWDEFAELARTLNQPGQYGAYFNPGWEPIAYDMSITADPVDVYYGEDGMSTFRSLPSFREGLELQKALIDEQVTYPFAEANMNKLQPQDELLNEKAAMVFTGTYLIRYIKDEQAYPNRDFQVAFAPVPQYEAGTNVNSGGMGDYIMINPKSENKEAAMAFLAWYLEEGNMELVAGGRVPSSKQADMGEVADLLIGDYAKYIDKESLTHLLAADVTFKQFTQTTAQSEIQKAFKEEAEKYFMDAQSIDETIDSLTQRADEAIAAAK</sequence>
<evidence type="ECO:0000256" key="1">
    <source>
        <dbReference type="SAM" id="SignalP"/>
    </source>
</evidence>
<reference evidence="2" key="1">
    <citation type="submission" date="2020-09" db="EMBL/GenBank/DDBJ databases">
        <title>A novel bacterium of genus Paenibacillus, isolated from South China Sea.</title>
        <authorList>
            <person name="Huang H."/>
            <person name="Mo K."/>
            <person name="Hu Y."/>
        </authorList>
    </citation>
    <scope>NUCLEOTIDE SEQUENCE</scope>
    <source>
        <strain evidence="2">IB182496</strain>
    </source>
</reference>
<dbReference type="SUPFAM" id="SSF53850">
    <property type="entry name" value="Periplasmic binding protein-like II"/>
    <property type="match status" value="1"/>
</dbReference>
<dbReference type="EMBL" id="JACXIZ010000013">
    <property type="protein sequence ID" value="MBD2845036.1"/>
    <property type="molecule type" value="Genomic_DNA"/>
</dbReference>
<evidence type="ECO:0000313" key="2">
    <source>
        <dbReference type="EMBL" id="MBD2845036.1"/>
    </source>
</evidence>
<dbReference type="PROSITE" id="PS51257">
    <property type="entry name" value="PROKAR_LIPOPROTEIN"/>
    <property type="match status" value="1"/>
</dbReference>
<comment type="caution">
    <text evidence="2">The sequence shown here is derived from an EMBL/GenBank/DDBJ whole genome shotgun (WGS) entry which is preliminary data.</text>
</comment>
<name>A0A927BQT1_9BACL</name>
<keyword evidence="3" id="KW-1185">Reference proteome</keyword>
<feature type="chain" id="PRO_5039644876" evidence="1">
    <location>
        <begin position="20"/>
        <end position="448"/>
    </location>
</feature>
<protein>
    <submittedName>
        <fullName evidence="2">Extracellular solute-binding protein</fullName>
    </submittedName>
</protein>
<feature type="signal peptide" evidence="1">
    <location>
        <begin position="1"/>
        <end position="19"/>
    </location>
</feature>
<dbReference type="Proteomes" id="UP000621560">
    <property type="component" value="Unassembled WGS sequence"/>
</dbReference>
<dbReference type="PANTHER" id="PTHR43649:SF12">
    <property type="entry name" value="DIACETYLCHITOBIOSE BINDING PROTEIN DASA"/>
    <property type="match status" value="1"/>
</dbReference>
<evidence type="ECO:0000313" key="3">
    <source>
        <dbReference type="Proteomes" id="UP000621560"/>
    </source>
</evidence>
<organism evidence="2 3">
    <name type="scientific">Paenibacillus sabuli</name>
    <dbReference type="NCBI Taxonomy" id="2772509"/>
    <lineage>
        <taxon>Bacteria</taxon>
        <taxon>Bacillati</taxon>
        <taxon>Bacillota</taxon>
        <taxon>Bacilli</taxon>
        <taxon>Bacillales</taxon>
        <taxon>Paenibacillaceae</taxon>
        <taxon>Paenibacillus</taxon>
    </lineage>
</organism>